<dbReference type="PROSITE" id="PS00041">
    <property type="entry name" value="HTH_ARAC_FAMILY_1"/>
    <property type="match status" value="1"/>
</dbReference>
<dbReference type="Gene3D" id="2.130.10.10">
    <property type="entry name" value="YVTN repeat-like/Quinoprotein amine dehydrogenase"/>
    <property type="match status" value="2"/>
</dbReference>
<dbReference type="Gene3D" id="1.10.10.60">
    <property type="entry name" value="Homeodomain-like"/>
    <property type="match status" value="1"/>
</dbReference>
<dbReference type="InterPro" id="IPR020449">
    <property type="entry name" value="Tscrpt_reg_AraC-type_HTH"/>
</dbReference>
<dbReference type="PROSITE" id="PS01124">
    <property type="entry name" value="HTH_ARAC_FAMILY_2"/>
    <property type="match status" value="1"/>
</dbReference>
<dbReference type="PANTHER" id="PTHR43280">
    <property type="entry name" value="ARAC-FAMILY TRANSCRIPTIONAL REGULATOR"/>
    <property type="match status" value="1"/>
</dbReference>
<dbReference type="Pfam" id="PF12833">
    <property type="entry name" value="HTH_18"/>
    <property type="match status" value="1"/>
</dbReference>
<dbReference type="InterPro" id="IPR018060">
    <property type="entry name" value="HTH_AraC"/>
</dbReference>
<proteinExistence type="predicted"/>
<dbReference type="SUPFAM" id="SSF101898">
    <property type="entry name" value="NHL repeat"/>
    <property type="match status" value="1"/>
</dbReference>
<gene>
    <name evidence="6" type="ORF">CGU03_09290</name>
</gene>
<dbReference type="PRINTS" id="PR00032">
    <property type="entry name" value="HTHARAC"/>
</dbReference>
<dbReference type="Proteomes" id="UP000216173">
    <property type="component" value="Unassembled WGS sequence"/>
</dbReference>
<feature type="transmembrane region" description="Helical" evidence="4">
    <location>
        <begin position="12"/>
        <end position="29"/>
    </location>
</feature>
<dbReference type="Gene3D" id="2.60.40.10">
    <property type="entry name" value="Immunoglobulins"/>
    <property type="match status" value="1"/>
</dbReference>
<evidence type="ECO:0000259" key="5">
    <source>
        <dbReference type="PROSITE" id="PS01124"/>
    </source>
</evidence>
<dbReference type="GO" id="GO:0043565">
    <property type="term" value="F:sequence-specific DNA binding"/>
    <property type="evidence" value="ECO:0007669"/>
    <property type="project" value="InterPro"/>
</dbReference>
<feature type="domain" description="HTH araC/xylS-type" evidence="5">
    <location>
        <begin position="1021"/>
        <end position="1119"/>
    </location>
</feature>
<name>A0A271VSW1_VIBMT</name>
<evidence type="ECO:0000256" key="3">
    <source>
        <dbReference type="ARBA" id="ARBA00023163"/>
    </source>
</evidence>
<keyword evidence="4" id="KW-0812">Transmembrane</keyword>
<dbReference type="SUPFAM" id="SSF63829">
    <property type="entry name" value="Calcium-dependent phosphotriesterase"/>
    <property type="match status" value="1"/>
</dbReference>
<protein>
    <submittedName>
        <fullName evidence="6">AraC family transcriptional regulator</fullName>
    </submittedName>
</protein>
<reference evidence="7" key="1">
    <citation type="submission" date="2017-07" db="EMBL/GenBank/DDBJ databases">
        <authorList>
            <person name="Boucher Y."/>
            <person name="Orata F.D."/>
        </authorList>
    </citation>
    <scope>NUCLEOTIDE SEQUENCE [LARGE SCALE GENOMIC DNA]</scope>
    <source>
        <strain evidence="7">OYP9E10</strain>
    </source>
</reference>
<sequence>MSLTGELVYRTLLYSFLLNLIFPSLVLALDKSMSVFYPLPIQEQGKVIVAQNLYLGTDGGIWMHDVHGKVMYFDGQNILPRRGSVLPQTSSHIVYANSAFWTFEQHELFRTYPAGHKELMLSLTPGTQINQIGSSNGMIWMTDNDNFYSYEIRSGRVSTLSLHELYQLNSASTVVINDAQFLVSKWALATNVGVYLSDEQGFSHVKKSGKHFVQKLYFSHKRRELLVGSKRGALIIDIENKRSLPDRIGSSHVLSMAETEKEYWVGTEEGLYVYSFITGKIVQLESNSNNEYALLGKKIYAMVNDFQGGMWIATDKGVFYYSLFGQQFTRYPTQALSNDGSKAQISKIKALNSDGDYLAITQQGLYNFNVADDLRKHLIYPGKVNDFAINGENIWIATDKGLARYNLSRRSIDTPHLPLALLQTPVEHLTIDGSGNLWGSSNHQIWSYSIIQQSFVDYGSEWMVKQFSPSRITLLAAVEQGIVIGTEHGAYSLFGKQIRFDFSSHRYGEIVQVAQNALGDLWIIGAYGVFLWHQDQPEAVPVELIEENIQPLCIAESKQGMWLISSQGISHYSDQGQLNKNFSAPYGLISHEFLPASCAVGEEKESSSLVIGSQLGIVKVNTEELAVSNLPNIQVMFSQVSVNHRPKLLGYRTPHPLKIHYGDAISFQFGALPSARSQSLEYKLNDDQQWQRFDWALLSFDKLLPSKYRLKVRSANPIQRYRTEALFDFEVMEPWYMTSVAIVGYVVALFGLLAVAFWWRTRMIVGANRKLKAQVDLKTSQLRHQSKIVLSNNHQLRKQLQLHHNLLGKVLESVDPSLRHLSSYAKVRGWNEFEAPLNKVKQELAQLHFMHRGDAEESKFHDLHLLIESALKSWQEEYSKAAIKLIYHGETRFIEVRQFNLDVLFNAILTDAIKRLYKYQELQIQLEARDEQAVLIFSDFGSPIQNLGSMLVTLTGFGTYPLQELISRSGGELRVLVLKERNVIELAWPLASIPEIESLKQEVVEIEQKSAIDDVEKEWLSKLEKLIEQNYSDPNFTTSTAAQSLYVSERSLQRRFKAATGKTFKESLNELRLEKACQSLLSGAKIAQVAFDCGFNDPSYFSQRFKHHFGLSPSQFIEDQES</sequence>
<dbReference type="InterPro" id="IPR009057">
    <property type="entry name" value="Homeodomain-like_sf"/>
</dbReference>
<dbReference type="AlphaFoldDB" id="A0A271VSW1"/>
<dbReference type="EMBL" id="NMSH01000012">
    <property type="protein sequence ID" value="PAR21047.1"/>
    <property type="molecule type" value="Genomic_DNA"/>
</dbReference>
<keyword evidence="4" id="KW-1133">Transmembrane helix</keyword>
<dbReference type="SMART" id="SM00342">
    <property type="entry name" value="HTH_ARAC"/>
    <property type="match status" value="1"/>
</dbReference>
<dbReference type="InterPro" id="IPR015943">
    <property type="entry name" value="WD40/YVTN_repeat-like_dom_sf"/>
</dbReference>
<accession>A0A271VSW1</accession>
<dbReference type="GO" id="GO:0003700">
    <property type="term" value="F:DNA-binding transcription factor activity"/>
    <property type="evidence" value="ECO:0007669"/>
    <property type="project" value="InterPro"/>
</dbReference>
<comment type="caution">
    <text evidence="6">The sequence shown here is derived from an EMBL/GenBank/DDBJ whole genome shotgun (WGS) entry which is preliminary data.</text>
</comment>
<dbReference type="PANTHER" id="PTHR43280:SF28">
    <property type="entry name" value="HTH-TYPE TRANSCRIPTIONAL ACTIVATOR RHAS"/>
    <property type="match status" value="1"/>
</dbReference>
<evidence type="ECO:0000256" key="4">
    <source>
        <dbReference type="SAM" id="Phobius"/>
    </source>
</evidence>
<keyword evidence="2" id="KW-0238">DNA-binding</keyword>
<evidence type="ECO:0000313" key="6">
    <source>
        <dbReference type="EMBL" id="PAR21047.1"/>
    </source>
</evidence>
<dbReference type="SUPFAM" id="SSF46689">
    <property type="entry name" value="Homeodomain-like"/>
    <property type="match status" value="1"/>
</dbReference>
<evidence type="ECO:0000313" key="7">
    <source>
        <dbReference type="Proteomes" id="UP000216173"/>
    </source>
</evidence>
<keyword evidence="4" id="KW-0472">Membrane</keyword>
<evidence type="ECO:0000256" key="2">
    <source>
        <dbReference type="ARBA" id="ARBA00023125"/>
    </source>
</evidence>
<organism evidence="6 7">
    <name type="scientific">Vibrio metoecus</name>
    <dbReference type="NCBI Taxonomy" id="1481663"/>
    <lineage>
        <taxon>Bacteria</taxon>
        <taxon>Pseudomonadati</taxon>
        <taxon>Pseudomonadota</taxon>
        <taxon>Gammaproteobacteria</taxon>
        <taxon>Vibrionales</taxon>
        <taxon>Vibrionaceae</taxon>
        <taxon>Vibrio</taxon>
    </lineage>
</organism>
<keyword evidence="1" id="KW-0805">Transcription regulation</keyword>
<keyword evidence="3" id="KW-0804">Transcription</keyword>
<dbReference type="InterPro" id="IPR018062">
    <property type="entry name" value="HTH_AraC-typ_CS"/>
</dbReference>
<dbReference type="InterPro" id="IPR013783">
    <property type="entry name" value="Ig-like_fold"/>
</dbReference>
<evidence type="ECO:0000256" key="1">
    <source>
        <dbReference type="ARBA" id="ARBA00023015"/>
    </source>
</evidence>
<feature type="transmembrane region" description="Helical" evidence="4">
    <location>
        <begin position="735"/>
        <end position="759"/>
    </location>
</feature>